<evidence type="ECO:0000256" key="7">
    <source>
        <dbReference type="ARBA" id="ARBA00023211"/>
    </source>
</evidence>
<keyword evidence="7 9" id="KW-0464">Manganese</keyword>
<dbReference type="EMBL" id="ABWL02000002">
    <property type="protein sequence ID" value="EFE09831.1"/>
    <property type="molecule type" value="Genomic_DNA"/>
</dbReference>
<keyword evidence="2 9" id="KW-0031">Aminopeptidase</keyword>
<organism evidence="11 12">
    <name type="scientific">Citrobacter youngae ATCC 29220</name>
    <dbReference type="NCBI Taxonomy" id="500640"/>
    <lineage>
        <taxon>Bacteria</taxon>
        <taxon>Pseudomonadati</taxon>
        <taxon>Pseudomonadota</taxon>
        <taxon>Gammaproteobacteria</taxon>
        <taxon>Enterobacterales</taxon>
        <taxon>Enterobacteriaceae</taxon>
        <taxon>Citrobacter</taxon>
        <taxon>Citrobacter freundii complex</taxon>
    </lineage>
</organism>
<comment type="cofactor">
    <cofactor evidence="9">
        <name>Mn(2+)</name>
        <dbReference type="ChEBI" id="CHEBI:29035"/>
    </cofactor>
    <text evidence="9">Binds 2 manganese ions per subunit.</text>
</comment>
<feature type="binding site" evidence="9">
    <location>
        <position position="232"/>
    </location>
    <ligand>
        <name>Mn(2+)</name>
        <dbReference type="ChEBI" id="CHEBI:29035"/>
        <label>2</label>
    </ligand>
</feature>
<dbReference type="PANTHER" id="PTHR11963:SF20">
    <property type="entry name" value="PEPTIDASE B"/>
    <property type="match status" value="1"/>
</dbReference>
<dbReference type="FunFam" id="3.40.630.10:FF:000037">
    <property type="entry name" value="Peptidase B"/>
    <property type="match status" value="1"/>
</dbReference>
<evidence type="ECO:0000313" key="11">
    <source>
        <dbReference type="EMBL" id="EFE09831.1"/>
    </source>
</evidence>
<feature type="binding site" evidence="9">
    <location>
        <position position="237"/>
    </location>
    <ligand>
        <name>Mn(2+)</name>
        <dbReference type="ChEBI" id="CHEBI:29035"/>
        <label>1</label>
    </ligand>
</feature>
<keyword evidence="3 9" id="KW-0963">Cytoplasm</keyword>
<evidence type="ECO:0000256" key="5">
    <source>
        <dbReference type="ARBA" id="ARBA00022723"/>
    </source>
</evidence>
<feature type="binding site" evidence="9">
    <location>
        <position position="316"/>
    </location>
    <ligand>
        <name>Mn(2+)</name>
        <dbReference type="ChEBI" id="CHEBI:29035"/>
        <label>2</label>
    </ligand>
</feature>
<keyword evidence="4 9" id="KW-0645">Protease</keyword>
<feature type="domain" description="Cytosol aminopeptidase" evidence="10">
    <location>
        <begin position="312"/>
        <end position="319"/>
    </location>
</feature>
<dbReference type="HAMAP" id="MF_00504">
    <property type="entry name" value="Aminopeptidase_M17"/>
    <property type="match status" value="1"/>
</dbReference>
<dbReference type="Gene3D" id="3.40.630.10">
    <property type="entry name" value="Zn peptidases"/>
    <property type="match status" value="1"/>
</dbReference>
<dbReference type="AlphaFoldDB" id="D4B6Q1"/>
<dbReference type="eggNOG" id="COG0260">
    <property type="taxonomic scope" value="Bacteria"/>
</dbReference>
<feature type="binding site" evidence="9">
    <location>
        <position position="316"/>
    </location>
    <ligand>
        <name>Mn(2+)</name>
        <dbReference type="ChEBI" id="CHEBI:29035"/>
        <label>1</label>
    </ligand>
</feature>
<dbReference type="GO" id="GO:0006508">
    <property type="term" value="P:proteolysis"/>
    <property type="evidence" value="ECO:0007669"/>
    <property type="project" value="UniProtKB-UniRule"/>
</dbReference>
<comment type="similarity">
    <text evidence="1 9">Belongs to the peptidase M17 family.</text>
</comment>
<name>D4B6Q1_9ENTR</name>
<dbReference type="PRINTS" id="PR00481">
    <property type="entry name" value="LAMNOPPTDASE"/>
</dbReference>
<protein>
    <recommendedName>
        <fullName evidence="9">Peptidase B</fullName>
        <ecNumber evidence="9">3.4.11.23</ecNumber>
    </recommendedName>
    <alternativeName>
        <fullName evidence="9">Aminopeptidase B</fullName>
    </alternativeName>
</protein>
<dbReference type="PIRSF" id="PIRSF036388">
    <property type="entry name" value="Ctsl_amnpptdse_B"/>
    <property type="match status" value="1"/>
</dbReference>
<evidence type="ECO:0000256" key="2">
    <source>
        <dbReference type="ARBA" id="ARBA00022438"/>
    </source>
</evidence>
<dbReference type="GO" id="GO:0030145">
    <property type="term" value="F:manganese ion binding"/>
    <property type="evidence" value="ECO:0007669"/>
    <property type="project" value="UniProtKB-UniRule"/>
</dbReference>
<dbReference type="InterPro" id="IPR000819">
    <property type="entry name" value="Peptidase_M17_C"/>
</dbReference>
<dbReference type="EC" id="3.4.11.23" evidence="9"/>
<evidence type="ECO:0000256" key="1">
    <source>
        <dbReference type="ARBA" id="ARBA00009528"/>
    </source>
</evidence>
<dbReference type="HOGENOM" id="CLU_013734_7_1_6"/>
<dbReference type="Pfam" id="PF00883">
    <property type="entry name" value="Peptidase_M17"/>
    <property type="match status" value="1"/>
</dbReference>
<gene>
    <name evidence="9 11" type="primary">pepB</name>
    <name evidence="11" type="ORF">CIT292_05989</name>
</gene>
<keyword evidence="5 9" id="KW-0479">Metal-binding</keyword>
<comment type="caution">
    <text evidence="11">The sequence shown here is derived from an EMBL/GenBank/DDBJ whole genome shotgun (WGS) entry which is preliminary data.</text>
</comment>
<dbReference type="Pfam" id="PF12404">
    <property type="entry name" value="DUF3663"/>
    <property type="match status" value="1"/>
</dbReference>
<feature type="active site" evidence="9">
    <location>
        <position position="244"/>
    </location>
</feature>
<evidence type="ECO:0000256" key="3">
    <source>
        <dbReference type="ARBA" id="ARBA00022490"/>
    </source>
</evidence>
<evidence type="ECO:0000256" key="9">
    <source>
        <dbReference type="HAMAP-Rule" id="MF_00504"/>
    </source>
</evidence>
<evidence type="ECO:0000256" key="4">
    <source>
        <dbReference type="ARBA" id="ARBA00022670"/>
    </source>
</evidence>
<feature type="active site" evidence="9">
    <location>
        <position position="318"/>
    </location>
</feature>
<dbReference type="GO" id="GO:0070006">
    <property type="term" value="F:metalloaminopeptidase activity"/>
    <property type="evidence" value="ECO:0007669"/>
    <property type="project" value="InterPro"/>
</dbReference>
<dbReference type="MEROPS" id="M17.004"/>
<evidence type="ECO:0000259" key="10">
    <source>
        <dbReference type="PROSITE" id="PS00631"/>
    </source>
</evidence>
<dbReference type="Proteomes" id="UP000003880">
    <property type="component" value="Unassembled WGS sequence"/>
</dbReference>
<feature type="binding site" evidence="9">
    <location>
        <position position="237"/>
    </location>
    <ligand>
        <name>Mn(2+)</name>
        <dbReference type="ChEBI" id="CHEBI:29035"/>
        <label>2</label>
    </ligand>
</feature>
<dbReference type="GO" id="GO:0005737">
    <property type="term" value="C:cytoplasm"/>
    <property type="evidence" value="ECO:0007669"/>
    <property type="project" value="UniProtKB-SubCell"/>
</dbReference>
<feature type="binding site" evidence="9">
    <location>
        <position position="255"/>
    </location>
    <ligand>
        <name>Mn(2+)</name>
        <dbReference type="ChEBI" id="CHEBI:29035"/>
        <label>2</label>
    </ligand>
</feature>
<dbReference type="CDD" id="cd00433">
    <property type="entry name" value="Peptidase_M17"/>
    <property type="match status" value="1"/>
</dbReference>
<comment type="function">
    <text evidence="8 9">Probably plays an important role in intracellular peptide degradation.</text>
</comment>
<dbReference type="SUPFAM" id="SSF53187">
    <property type="entry name" value="Zn-dependent exopeptidases"/>
    <property type="match status" value="1"/>
</dbReference>
<dbReference type="NCBIfam" id="NF003450">
    <property type="entry name" value="PRK05015.1"/>
    <property type="match status" value="1"/>
</dbReference>
<evidence type="ECO:0000313" key="12">
    <source>
        <dbReference type="Proteomes" id="UP000003880"/>
    </source>
</evidence>
<accession>D4B6Q1</accession>
<feature type="binding site" evidence="9">
    <location>
        <position position="314"/>
    </location>
    <ligand>
        <name>Mn(2+)</name>
        <dbReference type="ChEBI" id="CHEBI:29035"/>
        <label>1</label>
    </ligand>
</feature>
<comment type="subunit">
    <text evidence="9">Homohexamer.</text>
</comment>
<dbReference type="InterPro" id="IPR047620">
    <property type="entry name" value="M17_PepB-like_N"/>
</dbReference>
<proteinExistence type="inferred from homology"/>
<keyword evidence="6 9" id="KW-0378">Hydrolase</keyword>
<dbReference type="InterPro" id="IPR008330">
    <property type="entry name" value="Pept_M17_PepB"/>
</dbReference>
<reference evidence="11 12" key="1">
    <citation type="submission" date="2010-02" db="EMBL/GenBank/DDBJ databases">
        <authorList>
            <person name="Weinstock G."/>
            <person name="Sodergren E."/>
            <person name="Clifton S."/>
            <person name="Fulton L."/>
            <person name="Fulton B."/>
            <person name="Courtney L."/>
            <person name="Fronick C."/>
            <person name="Harrison M."/>
            <person name="Strong C."/>
            <person name="Farmer C."/>
            <person name="Delahaunty K."/>
            <person name="Markovic C."/>
            <person name="Hall O."/>
            <person name="Minx P."/>
            <person name="Tomlinson C."/>
            <person name="Mitreva M."/>
            <person name="Nelson J."/>
            <person name="Hou S."/>
            <person name="Wollam A."/>
            <person name="Pepin K.H."/>
            <person name="Johnson M."/>
            <person name="Bhonagiri V."/>
            <person name="Zhang X."/>
            <person name="Suruliraj S."/>
            <person name="Warren W."/>
            <person name="Chinwalla A."/>
            <person name="Mardis E.R."/>
            <person name="Wilson R.K."/>
        </authorList>
    </citation>
    <scope>NUCLEOTIDE SEQUENCE [LARGE SCALE GENOMIC DNA]</scope>
    <source>
        <strain evidence="11 12">ATCC 29220</strain>
    </source>
</reference>
<sequence length="464" mass="50533">MLLGICLLAAFLQRGSFSEKILTGCHTAARLLRRIMIMTEAMKITLSTQPADARWGEKATYSINNDGITLHLNGKDDLGLIQRAARKIDGLGIKHVQLDGEGWDTERSWAFWQGYKGPKGSRKVEWAALDEAQRKELDNRLKIIDWVRDTINAPAEELGPEQLAQRAVDLLCSVACDNVSYRITKGEDLREQNYMGLHTVGRGSERPPVLLALDYNPTGDKEAPVYACLVGKGITFDSGGYSIKQSAFMDSMKSDMGGAATVTGALAFAITRGLNKRVKLYLCCADNLISGNAFKLGDIIRYRNGKNVEVMNTDAEGRLVLADGLIDASAQKPELIIDAATLTGAAKTALGNDYHALFSFDDKLAARLLASAAQENEPFWRLPLAEFHRSQLPSNFAELNNTGSAAYPAGASTAAGFLSHFVENYQQGWLHIDCSATYRKAPVEQWSAGATGLGVRTIANLLIA</sequence>
<evidence type="ECO:0000256" key="8">
    <source>
        <dbReference type="ARBA" id="ARBA00055139"/>
    </source>
</evidence>
<comment type="catalytic activity">
    <reaction evidence="9">
        <text>Release of an N-terminal amino acid, Xaa, from a peptide or arylamide. Xaa is preferably Glu or Asp but may be other amino acids, including Leu, Met, His, Cys and Gln.</text>
        <dbReference type="EC" id="3.4.11.23"/>
    </reaction>
</comment>
<evidence type="ECO:0000256" key="6">
    <source>
        <dbReference type="ARBA" id="ARBA00022801"/>
    </source>
</evidence>
<dbReference type="PROSITE" id="PS00631">
    <property type="entry name" value="CYTOSOL_AP"/>
    <property type="match status" value="1"/>
</dbReference>
<dbReference type="InterPro" id="IPR011356">
    <property type="entry name" value="Leucine_aapep/pepB"/>
</dbReference>
<comment type="subcellular location">
    <subcellularLocation>
        <location evidence="9">Cytoplasm</location>
    </subcellularLocation>
</comment>
<dbReference type="PANTHER" id="PTHR11963">
    <property type="entry name" value="LEUCINE AMINOPEPTIDASE-RELATED"/>
    <property type="match status" value="1"/>
</dbReference>